<keyword evidence="5 7" id="KW-0067">ATP-binding</keyword>
<keyword evidence="8" id="KW-1185">Reference proteome</keyword>
<dbReference type="PANTHER" id="PTHR43776:SF7">
    <property type="entry name" value="D,D-DIPEPTIDE TRANSPORT ATP-BINDING PROTEIN DDPF-RELATED"/>
    <property type="match status" value="1"/>
</dbReference>
<dbReference type="CDD" id="cd03257">
    <property type="entry name" value="ABC_NikE_OppD_transporters"/>
    <property type="match status" value="1"/>
</dbReference>
<name>A0ABW5DTH8_9PROT</name>
<dbReference type="InterPro" id="IPR017871">
    <property type="entry name" value="ABC_transporter-like_CS"/>
</dbReference>
<evidence type="ECO:0000259" key="6">
    <source>
        <dbReference type="PROSITE" id="PS50893"/>
    </source>
</evidence>
<keyword evidence="3" id="KW-0813">Transport</keyword>
<comment type="caution">
    <text evidence="7">The sequence shown here is derived from an EMBL/GenBank/DDBJ whole genome shotgun (WGS) entry which is preliminary data.</text>
</comment>
<evidence type="ECO:0000256" key="5">
    <source>
        <dbReference type="ARBA" id="ARBA00022840"/>
    </source>
</evidence>
<comment type="subcellular location">
    <subcellularLocation>
        <location evidence="1">Cell inner membrane</location>
        <topology evidence="1">Peripheral membrane protein</topology>
    </subcellularLocation>
</comment>
<dbReference type="EMBL" id="JBHUIP010000012">
    <property type="protein sequence ID" value="MFD2263801.1"/>
    <property type="molecule type" value="Genomic_DNA"/>
</dbReference>
<reference evidence="8" key="1">
    <citation type="journal article" date="2019" name="Int. J. Syst. Evol. Microbiol.">
        <title>The Global Catalogue of Microorganisms (GCM) 10K type strain sequencing project: providing services to taxonomists for standard genome sequencing and annotation.</title>
        <authorList>
            <consortium name="The Broad Institute Genomics Platform"/>
            <consortium name="The Broad Institute Genome Sequencing Center for Infectious Disease"/>
            <person name="Wu L."/>
            <person name="Ma J."/>
        </authorList>
    </citation>
    <scope>NUCLEOTIDE SEQUENCE [LARGE SCALE GENOMIC DNA]</scope>
    <source>
        <strain evidence="8">CGMCC 1.19062</strain>
    </source>
</reference>
<keyword evidence="4" id="KW-0547">Nucleotide-binding</keyword>
<dbReference type="SUPFAM" id="SSF52540">
    <property type="entry name" value="P-loop containing nucleoside triphosphate hydrolases"/>
    <property type="match status" value="1"/>
</dbReference>
<evidence type="ECO:0000256" key="3">
    <source>
        <dbReference type="ARBA" id="ARBA00022448"/>
    </source>
</evidence>
<dbReference type="InterPro" id="IPR003439">
    <property type="entry name" value="ABC_transporter-like_ATP-bd"/>
</dbReference>
<dbReference type="Pfam" id="PF00005">
    <property type="entry name" value="ABC_tran"/>
    <property type="match status" value="1"/>
</dbReference>
<dbReference type="InterPro" id="IPR027417">
    <property type="entry name" value="P-loop_NTPase"/>
</dbReference>
<evidence type="ECO:0000256" key="2">
    <source>
        <dbReference type="ARBA" id="ARBA00005417"/>
    </source>
</evidence>
<dbReference type="SMART" id="SM00382">
    <property type="entry name" value="AAA"/>
    <property type="match status" value="1"/>
</dbReference>
<gene>
    <name evidence="7" type="ORF">ACFSM5_12945</name>
</gene>
<evidence type="ECO:0000256" key="1">
    <source>
        <dbReference type="ARBA" id="ARBA00004417"/>
    </source>
</evidence>
<dbReference type="GO" id="GO:0005524">
    <property type="term" value="F:ATP binding"/>
    <property type="evidence" value="ECO:0007669"/>
    <property type="project" value="UniProtKB-KW"/>
</dbReference>
<dbReference type="Gene3D" id="3.40.50.300">
    <property type="entry name" value="P-loop containing nucleotide triphosphate hydrolases"/>
    <property type="match status" value="1"/>
</dbReference>
<dbReference type="RefSeq" id="WP_379876846.1">
    <property type="nucleotide sequence ID" value="NZ_JBHUIP010000012.1"/>
</dbReference>
<dbReference type="PANTHER" id="PTHR43776">
    <property type="entry name" value="TRANSPORT ATP-BINDING PROTEIN"/>
    <property type="match status" value="1"/>
</dbReference>
<accession>A0ABW5DTH8</accession>
<sequence length="263" mass="28652">MSTPLLTVQNLRKLYSRGTGSVGLDGVSFSVAAGETVALVGESGSGKTTCARLLTRLIEAEGGAVQFGGVDWLAMRGEALRHARGRLQMVFQDPIAAFNPRASLRRLLSDPFRLQGLGRQEIAARVRDAFQEVGLPDTLLDRLPHEVSGGQRQRVAIARALASKPELLILDEPVSALDVSVRAQILNLLRRLQRDRGCGYLFISHDLAVVRAIADRILVLHQGRIVEEGDTETVLADPRHPYTQSLIAAVPRLIEPGRTHHDG</sequence>
<dbReference type="InterPro" id="IPR003593">
    <property type="entry name" value="AAA+_ATPase"/>
</dbReference>
<dbReference type="Pfam" id="PF08352">
    <property type="entry name" value="oligo_HPY"/>
    <property type="match status" value="1"/>
</dbReference>
<dbReference type="PROSITE" id="PS00211">
    <property type="entry name" value="ABC_TRANSPORTER_1"/>
    <property type="match status" value="1"/>
</dbReference>
<comment type="similarity">
    <text evidence="2">Belongs to the ABC transporter superfamily.</text>
</comment>
<dbReference type="InterPro" id="IPR013563">
    <property type="entry name" value="Oligopep_ABC_C"/>
</dbReference>
<dbReference type="Proteomes" id="UP001597295">
    <property type="component" value="Unassembled WGS sequence"/>
</dbReference>
<evidence type="ECO:0000313" key="7">
    <source>
        <dbReference type="EMBL" id="MFD2263801.1"/>
    </source>
</evidence>
<dbReference type="InterPro" id="IPR050319">
    <property type="entry name" value="ABC_transp_ATP-bind"/>
</dbReference>
<evidence type="ECO:0000256" key="4">
    <source>
        <dbReference type="ARBA" id="ARBA00022741"/>
    </source>
</evidence>
<feature type="domain" description="ABC transporter" evidence="6">
    <location>
        <begin position="6"/>
        <end position="247"/>
    </location>
</feature>
<organism evidence="7 8">
    <name type="scientific">Lacibacterium aquatile</name>
    <dbReference type="NCBI Taxonomy" id="1168082"/>
    <lineage>
        <taxon>Bacteria</taxon>
        <taxon>Pseudomonadati</taxon>
        <taxon>Pseudomonadota</taxon>
        <taxon>Alphaproteobacteria</taxon>
        <taxon>Rhodospirillales</taxon>
        <taxon>Rhodospirillaceae</taxon>
    </lineage>
</organism>
<proteinExistence type="inferred from homology"/>
<evidence type="ECO:0000313" key="8">
    <source>
        <dbReference type="Proteomes" id="UP001597295"/>
    </source>
</evidence>
<dbReference type="PROSITE" id="PS50893">
    <property type="entry name" value="ABC_TRANSPORTER_2"/>
    <property type="match status" value="1"/>
</dbReference>
<protein>
    <submittedName>
        <fullName evidence="7">ATP-binding cassette domain-containing protein</fullName>
    </submittedName>
</protein>